<dbReference type="Gene3D" id="3.40.1390.10">
    <property type="entry name" value="MurE/MurF, N-terminal domain"/>
    <property type="match status" value="1"/>
</dbReference>
<feature type="binding site" evidence="7">
    <location>
        <position position="185"/>
    </location>
    <ligand>
        <name>UDP-N-acetyl-alpha-D-muramoyl-L-alanyl-D-glutamate</name>
        <dbReference type="ChEBI" id="CHEBI:83900"/>
    </ligand>
</feature>
<dbReference type="Pfam" id="PF02875">
    <property type="entry name" value="Mur_ligase_C"/>
    <property type="match status" value="1"/>
</dbReference>
<evidence type="ECO:0000256" key="3">
    <source>
        <dbReference type="ARBA" id="ARBA00022960"/>
    </source>
</evidence>
<keyword evidence="7" id="KW-0460">Magnesium</keyword>
<dbReference type="SUPFAM" id="SSF53623">
    <property type="entry name" value="MurD-like peptide ligases, catalytic domain"/>
    <property type="match status" value="1"/>
</dbReference>
<gene>
    <name evidence="7" type="primary">murE</name>
    <name evidence="12" type="ORF">R0135_07240</name>
</gene>
<dbReference type="InterPro" id="IPR000713">
    <property type="entry name" value="Mur_ligase_N"/>
</dbReference>
<keyword evidence="7" id="KW-0547">Nucleotide-binding</keyword>
<feature type="binding site" evidence="7">
    <location>
        <position position="460"/>
    </location>
    <ligand>
        <name>meso-2,6-diaminopimelate</name>
        <dbReference type="ChEBI" id="CHEBI:57791"/>
    </ligand>
</feature>
<keyword evidence="7 12" id="KW-0436">Ligase</keyword>
<keyword evidence="3 7" id="KW-0133">Cell shape</keyword>
<accession>A0ABZ0I609</accession>
<dbReference type="InterPro" id="IPR036615">
    <property type="entry name" value="Mur_ligase_C_dom_sf"/>
</dbReference>
<keyword evidence="2 7" id="KW-0132">Cell division</keyword>
<feature type="domain" description="Mur ligase C-terminal" evidence="10">
    <location>
        <begin position="338"/>
        <end position="462"/>
    </location>
</feature>
<dbReference type="InterPro" id="IPR013221">
    <property type="entry name" value="Mur_ligase_cen"/>
</dbReference>
<dbReference type="InterPro" id="IPR036565">
    <property type="entry name" value="Mur-like_cat_sf"/>
</dbReference>
<name>A0ABZ0I609_9GAMM</name>
<comment type="PTM">
    <text evidence="7">Carboxylation is probably crucial for Mg(2+) binding and, consequently, for the gamma-phosphate positioning of ATP.</text>
</comment>
<dbReference type="SUPFAM" id="SSF63418">
    <property type="entry name" value="MurE/MurF N-terminal domain"/>
    <property type="match status" value="1"/>
</dbReference>
<feature type="modified residue" description="N6-carboxylysine" evidence="7">
    <location>
        <position position="225"/>
    </location>
</feature>
<comment type="catalytic activity">
    <reaction evidence="7">
        <text>UDP-N-acetyl-alpha-D-muramoyl-L-alanyl-D-glutamate + meso-2,6-diaminopimelate + ATP = UDP-N-acetyl-alpha-D-muramoyl-L-alanyl-gamma-D-glutamyl-meso-2,6-diaminopimelate + ADP + phosphate + H(+)</text>
        <dbReference type="Rhea" id="RHEA:23676"/>
        <dbReference type="ChEBI" id="CHEBI:15378"/>
        <dbReference type="ChEBI" id="CHEBI:30616"/>
        <dbReference type="ChEBI" id="CHEBI:43474"/>
        <dbReference type="ChEBI" id="CHEBI:57791"/>
        <dbReference type="ChEBI" id="CHEBI:83900"/>
        <dbReference type="ChEBI" id="CHEBI:83905"/>
        <dbReference type="ChEBI" id="CHEBI:456216"/>
        <dbReference type="EC" id="6.3.2.13"/>
    </reaction>
</comment>
<evidence type="ECO:0000313" key="13">
    <source>
        <dbReference type="Proteomes" id="UP001626537"/>
    </source>
</evidence>
<feature type="short sequence motif" description="Meso-diaminopimelate recognition motif" evidence="7">
    <location>
        <begin position="411"/>
        <end position="414"/>
    </location>
</feature>
<feature type="domain" description="Mur ligase N-terminal catalytic" evidence="9">
    <location>
        <begin position="30"/>
        <end position="75"/>
    </location>
</feature>
<comment type="similarity">
    <text evidence="1 7">Belongs to the MurCDEF family. MurE subfamily.</text>
</comment>
<dbReference type="NCBIfam" id="TIGR01085">
    <property type="entry name" value="murE"/>
    <property type="match status" value="1"/>
</dbReference>
<evidence type="ECO:0000256" key="1">
    <source>
        <dbReference type="ARBA" id="ARBA00005898"/>
    </source>
</evidence>
<evidence type="ECO:0000256" key="8">
    <source>
        <dbReference type="RuleBase" id="RU004135"/>
    </source>
</evidence>
<evidence type="ECO:0000256" key="7">
    <source>
        <dbReference type="HAMAP-Rule" id="MF_00208"/>
    </source>
</evidence>
<protein>
    <recommendedName>
        <fullName evidence="7">UDP-N-acetylmuramoyl-L-alanyl-D-glutamate--2,6-diaminopimelate ligase</fullName>
        <ecNumber evidence="7">6.3.2.13</ecNumber>
    </recommendedName>
    <alternativeName>
        <fullName evidence="7">Meso-A2pm-adding enzyme</fullName>
    </alternativeName>
    <alternativeName>
        <fullName evidence="7">Meso-diaminopimelate-adding enzyme</fullName>
    </alternativeName>
    <alternativeName>
        <fullName evidence="7">UDP-MurNAc-L-Ala-D-Glu:meso-diaminopimelate ligase</fullName>
    </alternativeName>
    <alternativeName>
        <fullName evidence="7">UDP-MurNAc-tripeptide synthetase</fullName>
    </alternativeName>
    <alternativeName>
        <fullName evidence="7">UDP-N-acetylmuramyl-tripeptide synthetase</fullName>
    </alternativeName>
</protein>
<comment type="function">
    <text evidence="7">Catalyzes the addition of meso-diaminopimelic acid to the nucleotide precursor UDP-N-acetylmuramoyl-L-alanyl-D-glutamate (UMAG) in the biosynthesis of bacterial cell-wall peptidoglycan.</text>
</comment>
<comment type="subcellular location">
    <subcellularLocation>
        <location evidence="7 8">Cytoplasm</location>
    </subcellularLocation>
</comment>
<keyword evidence="7" id="KW-0963">Cytoplasm</keyword>
<reference evidence="12 13" key="1">
    <citation type="submission" date="2023-10" db="EMBL/GenBank/DDBJ databases">
        <title>Two novel species belonging to the OM43/NOR5 clade.</title>
        <authorList>
            <person name="Park M."/>
        </authorList>
    </citation>
    <scope>NUCLEOTIDE SEQUENCE [LARGE SCALE GENOMIC DNA]</scope>
    <source>
        <strain evidence="12 13">IMCC43200</strain>
    </source>
</reference>
<dbReference type="InterPro" id="IPR004101">
    <property type="entry name" value="Mur_ligase_C"/>
</dbReference>
<keyword evidence="4 7" id="KW-0573">Peptidoglycan synthesis</keyword>
<evidence type="ECO:0000259" key="11">
    <source>
        <dbReference type="Pfam" id="PF08245"/>
    </source>
</evidence>
<feature type="binding site" evidence="7">
    <location>
        <position position="193"/>
    </location>
    <ligand>
        <name>UDP-N-acetyl-alpha-D-muramoyl-L-alanyl-D-glutamate</name>
        <dbReference type="ChEBI" id="CHEBI:83900"/>
    </ligand>
</feature>
<comment type="pathway">
    <text evidence="7 8">Cell wall biogenesis; peptidoglycan biosynthesis.</text>
</comment>
<feature type="binding site" evidence="7">
    <location>
        <position position="35"/>
    </location>
    <ligand>
        <name>UDP-N-acetyl-alpha-D-muramoyl-L-alanyl-D-glutamate</name>
        <dbReference type="ChEBI" id="CHEBI:83900"/>
    </ligand>
</feature>
<dbReference type="InterPro" id="IPR005761">
    <property type="entry name" value="UDP-N-AcMur-Glu-dNH2Pim_ligase"/>
</dbReference>
<evidence type="ECO:0000256" key="5">
    <source>
        <dbReference type="ARBA" id="ARBA00023306"/>
    </source>
</evidence>
<dbReference type="InterPro" id="IPR035911">
    <property type="entry name" value="MurE/MurF_N"/>
</dbReference>
<evidence type="ECO:0000259" key="10">
    <source>
        <dbReference type="Pfam" id="PF02875"/>
    </source>
</evidence>
<dbReference type="Gene3D" id="3.90.190.20">
    <property type="entry name" value="Mur ligase, C-terminal domain"/>
    <property type="match status" value="1"/>
</dbReference>
<dbReference type="GO" id="GO:0008765">
    <property type="term" value="F:UDP-N-acetylmuramoylalanyl-D-glutamate-2,6-diaminopimelate ligase activity"/>
    <property type="evidence" value="ECO:0007669"/>
    <property type="project" value="UniProtKB-EC"/>
</dbReference>
<dbReference type="SUPFAM" id="SSF53244">
    <property type="entry name" value="MurD-like peptide ligases, peptide-binding domain"/>
    <property type="match status" value="1"/>
</dbReference>
<dbReference type="HAMAP" id="MF_00208">
    <property type="entry name" value="MurE"/>
    <property type="match status" value="1"/>
</dbReference>
<dbReference type="PANTHER" id="PTHR23135">
    <property type="entry name" value="MUR LIGASE FAMILY MEMBER"/>
    <property type="match status" value="1"/>
</dbReference>
<dbReference type="Pfam" id="PF08245">
    <property type="entry name" value="Mur_ligase_M"/>
    <property type="match status" value="1"/>
</dbReference>
<feature type="binding site" evidence="7">
    <location>
        <begin position="158"/>
        <end position="159"/>
    </location>
    <ligand>
        <name>UDP-N-acetyl-alpha-D-muramoyl-L-alanyl-D-glutamate</name>
        <dbReference type="ChEBI" id="CHEBI:83900"/>
    </ligand>
</feature>
<evidence type="ECO:0000256" key="6">
    <source>
        <dbReference type="ARBA" id="ARBA00023316"/>
    </source>
</evidence>
<feature type="binding site" evidence="7">
    <location>
        <begin position="411"/>
        <end position="414"/>
    </location>
    <ligand>
        <name>meso-2,6-diaminopimelate</name>
        <dbReference type="ChEBI" id="CHEBI:57791"/>
    </ligand>
</feature>
<feature type="binding site" evidence="7">
    <location>
        <position position="387"/>
    </location>
    <ligand>
        <name>meso-2,6-diaminopimelate</name>
        <dbReference type="ChEBI" id="CHEBI:57791"/>
    </ligand>
</feature>
<keyword evidence="7" id="KW-0067">ATP-binding</keyword>
<dbReference type="EC" id="6.3.2.13" evidence="7"/>
<feature type="binding site" evidence="7">
    <location>
        <position position="33"/>
    </location>
    <ligand>
        <name>UDP-N-acetyl-alpha-D-muramoyl-L-alanyl-D-glutamate</name>
        <dbReference type="ChEBI" id="CHEBI:83900"/>
    </ligand>
</feature>
<proteinExistence type="inferred from homology"/>
<comment type="cofactor">
    <cofactor evidence="7">
        <name>Mg(2+)</name>
        <dbReference type="ChEBI" id="CHEBI:18420"/>
    </cofactor>
</comment>
<feature type="binding site" evidence="7">
    <location>
        <position position="464"/>
    </location>
    <ligand>
        <name>meso-2,6-diaminopimelate</name>
        <dbReference type="ChEBI" id="CHEBI:57791"/>
    </ligand>
</feature>
<evidence type="ECO:0000259" key="9">
    <source>
        <dbReference type="Pfam" id="PF01225"/>
    </source>
</evidence>
<dbReference type="EMBL" id="CP136864">
    <property type="protein sequence ID" value="WOJ94957.1"/>
    <property type="molecule type" value="Genomic_DNA"/>
</dbReference>
<keyword evidence="6 7" id="KW-0961">Cell wall biogenesis/degradation</keyword>
<dbReference type="Gene3D" id="3.40.1190.10">
    <property type="entry name" value="Mur-like, catalytic domain"/>
    <property type="match status" value="1"/>
</dbReference>
<dbReference type="Pfam" id="PF01225">
    <property type="entry name" value="Mur_ligase"/>
    <property type="match status" value="1"/>
</dbReference>
<comment type="caution">
    <text evidence="7">Lacks conserved residue(s) required for the propagation of feature annotation.</text>
</comment>
<dbReference type="PANTHER" id="PTHR23135:SF4">
    <property type="entry name" value="UDP-N-ACETYLMURAMOYL-L-ALANYL-D-GLUTAMATE--2,6-DIAMINOPIMELATE LIGASE MURE HOMOLOG, CHLOROPLASTIC"/>
    <property type="match status" value="1"/>
</dbReference>
<dbReference type="Proteomes" id="UP001626537">
    <property type="component" value="Chromosome"/>
</dbReference>
<dbReference type="NCBIfam" id="NF001126">
    <property type="entry name" value="PRK00139.1-4"/>
    <property type="match status" value="1"/>
</dbReference>
<feature type="domain" description="Mur ligase central" evidence="11">
    <location>
        <begin position="114"/>
        <end position="316"/>
    </location>
</feature>
<evidence type="ECO:0000256" key="4">
    <source>
        <dbReference type="ARBA" id="ARBA00022984"/>
    </source>
</evidence>
<evidence type="ECO:0000313" key="12">
    <source>
        <dbReference type="EMBL" id="WOJ94957.1"/>
    </source>
</evidence>
<keyword evidence="5 7" id="KW-0131">Cell cycle</keyword>
<organism evidence="12 13">
    <name type="scientific">Congregibacter variabilis</name>
    <dbReference type="NCBI Taxonomy" id="3081200"/>
    <lineage>
        <taxon>Bacteria</taxon>
        <taxon>Pseudomonadati</taxon>
        <taxon>Pseudomonadota</taxon>
        <taxon>Gammaproteobacteria</taxon>
        <taxon>Cellvibrionales</taxon>
        <taxon>Halieaceae</taxon>
        <taxon>Congregibacter</taxon>
    </lineage>
</organism>
<feature type="binding site" evidence="7">
    <location>
        <position position="191"/>
    </location>
    <ligand>
        <name>UDP-N-acetyl-alpha-D-muramoyl-L-alanyl-D-glutamate</name>
        <dbReference type="ChEBI" id="CHEBI:83900"/>
    </ligand>
</feature>
<sequence>MTPGVTELRSSLPVLLEGMATDVPALDVAALRLDSRQVSKGDLFIALRGHAHDGREFLAQAASSGAVAALVEDELPATRSPLPTVVVPDLRYRLCEIAGRYFREPSREMQITAVTGTNGKTTVSQLFAQLVRGAGYDCGVIGTLGSSLDGGVHRSVHTTPDSIQLQEILAGWAGQAVPFVSMEVSSHALQQGRLNTLDIDSAIFTNLTRDHLDYHGDMQSYGDAKARLFAFESLRTAILNADDPFSRTLVQRISSEVSVLRYGIEDSSADVRLSNLQLSSGGLRFRFSSPWGEAALKCPLLGKFNAMNLLAALTAALQAGLPFSAVIAAVEGLQSVSGRMEPLRVPGAPLVVIDYAHTSDALRQVLLALREQCAGSLVAVFGCGGDRDRGKRALMAEAVSATADRAVITSDNPRSEDPLAIIADIESSMDGDYLVCEDRAEAIHLAIDSAGPKDCVLIAGKGHEDYQIIGEQRLPFSDTEVAQQALARLAA</sequence>
<feature type="binding site" evidence="7">
    <location>
        <begin position="116"/>
        <end position="122"/>
    </location>
    <ligand>
        <name>ATP</name>
        <dbReference type="ChEBI" id="CHEBI:30616"/>
    </ligand>
</feature>
<keyword evidence="13" id="KW-1185">Reference proteome</keyword>
<evidence type="ECO:0000256" key="2">
    <source>
        <dbReference type="ARBA" id="ARBA00022618"/>
    </source>
</evidence>
<dbReference type="NCBIfam" id="NF001124">
    <property type="entry name" value="PRK00139.1-2"/>
    <property type="match status" value="1"/>
</dbReference>
<dbReference type="RefSeq" id="WP_407349589.1">
    <property type="nucleotide sequence ID" value="NZ_CP136864.1"/>
</dbReference>